<dbReference type="Proteomes" id="UP000185812">
    <property type="component" value="Unassembled WGS sequence"/>
</dbReference>
<evidence type="ECO:0000313" key="1">
    <source>
        <dbReference type="EMBL" id="SHK80690.1"/>
    </source>
</evidence>
<proteinExistence type="predicted"/>
<dbReference type="RefSeq" id="WP_178139409.1">
    <property type="nucleotide sequence ID" value="NZ_FRAU01000006.1"/>
</dbReference>
<accession>A0A1M6VGU8</accession>
<dbReference type="EMBL" id="FRAU01000006">
    <property type="protein sequence ID" value="SHK80690.1"/>
    <property type="molecule type" value="Genomic_DNA"/>
</dbReference>
<gene>
    <name evidence="1" type="ORF">SAMN04488087_2030</name>
</gene>
<keyword evidence="2" id="KW-1185">Reference proteome</keyword>
<dbReference type="STRING" id="633813.SAMN04488087_2030"/>
<protein>
    <submittedName>
        <fullName evidence="1">Uncharacterized protein</fullName>
    </submittedName>
</protein>
<organism evidence="1 2">
    <name type="scientific">Rhodothermus profundi</name>
    <dbReference type="NCBI Taxonomy" id="633813"/>
    <lineage>
        <taxon>Bacteria</taxon>
        <taxon>Pseudomonadati</taxon>
        <taxon>Rhodothermota</taxon>
        <taxon>Rhodothermia</taxon>
        <taxon>Rhodothermales</taxon>
        <taxon>Rhodothermaceae</taxon>
        <taxon>Rhodothermus</taxon>
    </lineage>
</organism>
<evidence type="ECO:0000313" key="2">
    <source>
        <dbReference type="Proteomes" id="UP000185812"/>
    </source>
</evidence>
<name>A0A1M6VGU8_9BACT</name>
<dbReference type="AlphaFoldDB" id="A0A1M6VGU8"/>
<sequence>MADTLLQRWIRDTYLSIQRHMARALRNDSIQQQWLKEAAEAVEAPVFRYL</sequence>
<reference evidence="2" key="1">
    <citation type="submission" date="2016-11" db="EMBL/GenBank/DDBJ databases">
        <authorList>
            <person name="Varghese N."/>
            <person name="Submissions S."/>
        </authorList>
    </citation>
    <scope>NUCLEOTIDE SEQUENCE [LARGE SCALE GENOMIC DNA]</scope>
    <source>
        <strain evidence="2">DSM 22212</strain>
    </source>
</reference>